<dbReference type="InterPro" id="IPR001647">
    <property type="entry name" value="HTH_TetR"/>
</dbReference>
<dbReference type="PANTHER" id="PTHR30328:SF54">
    <property type="entry name" value="HTH-TYPE TRANSCRIPTIONAL REPRESSOR SCO4008"/>
    <property type="match status" value="1"/>
</dbReference>
<evidence type="ECO:0000259" key="3">
    <source>
        <dbReference type="PROSITE" id="PS50977"/>
    </source>
</evidence>
<evidence type="ECO:0000313" key="4">
    <source>
        <dbReference type="EMBL" id="MBA5247216.1"/>
    </source>
</evidence>
<reference evidence="4" key="4">
    <citation type="submission" date="2020-07" db="EMBL/GenBank/DDBJ databases">
        <authorList>
            <person name="Yang C."/>
        </authorList>
    </citation>
    <scope>NUCLEOTIDE SEQUENCE</scope>
    <source>
        <strain evidence="4">Cx-624</strain>
    </source>
</reference>
<keyword evidence="1 2" id="KW-0238">DNA-binding</keyword>
<dbReference type="EMBL" id="JACEUX010000002">
    <property type="protein sequence ID" value="MBA5247216.1"/>
    <property type="molecule type" value="Genomic_DNA"/>
</dbReference>
<proteinExistence type="predicted"/>
<dbReference type="AlphaFoldDB" id="A0A7D7LQ86"/>
<dbReference type="RefSeq" id="WP_181887305.1">
    <property type="nucleotide sequence ID" value="NZ_CP059472.1"/>
</dbReference>
<dbReference type="Pfam" id="PF00440">
    <property type="entry name" value="TetR_N"/>
    <property type="match status" value="1"/>
</dbReference>
<feature type="domain" description="HTH tetR-type" evidence="3">
    <location>
        <begin position="6"/>
        <end position="66"/>
    </location>
</feature>
<dbReference type="InterPro" id="IPR023772">
    <property type="entry name" value="DNA-bd_HTH_TetR-type_CS"/>
</dbReference>
<evidence type="ECO:0000256" key="1">
    <source>
        <dbReference type="ARBA" id="ARBA00023125"/>
    </source>
</evidence>
<keyword evidence="7" id="KW-1185">Reference proteome</keyword>
<dbReference type="InterPro" id="IPR050109">
    <property type="entry name" value="HTH-type_TetR-like_transc_reg"/>
</dbReference>
<dbReference type="Gene3D" id="1.10.357.10">
    <property type="entry name" value="Tetracycline Repressor, domain 2"/>
    <property type="match status" value="1"/>
</dbReference>
<organism evidence="5 6">
    <name type="scientific">Marnyiella aurantia</name>
    <dbReference type="NCBI Taxonomy" id="2758037"/>
    <lineage>
        <taxon>Bacteria</taxon>
        <taxon>Pseudomonadati</taxon>
        <taxon>Bacteroidota</taxon>
        <taxon>Flavobacteriia</taxon>
        <taxon>Flavobacteriales</taxon>
        <taxon>Weeksellaceae</taxon>
        <taxon>Marnyiella</taxon>
    </lineage>
</organism>
<dbReference type="Proteomes" id="UP000539710">
    <property type="component" value="Unassembled WGS sequence"/>
</dbReference>
<dbReference type="SUPFAM" id="SSF48498">
    <property type="entry name" value="Tetracyclin repressor-like, C-terminal domain"/>
    <property type="match status" value="1"/>
</dbReference>
<dbReference type="PROSITE" id="PS01081">
    <property type="entry name" value="HTH_TETR_1"/>
    <property type="match status" value="1"/>
</dbReference>
<evidence type="ECO:0000313" key="5">
    <source>
        <dbReference type="EMBL" id="QMS97458.1"/>
    </source>
</evidence>
<reference evidence="6" key="2">
    <citation type="submission" date="2020-07" db="EMBL/GenBank/DDBJ databases">
        <title>Chryseobacterium sp.cx-624.</title>
        <authorList>
            <person name="Yang C."/>
        </authorList>
    </citation>
    <scope>NUCLEOTIDE SEQUENCE [LARGE SCALE GENOMIC DNA]</scope>
    <source>
        <strain evidence="6">cx-624</strain>
    </source>
</reference>
<dbReference type="PROSITE" id="PS50977">
    <property type="entry name" value="HTH_TETR_2"/>
    <property type="match status" value="1"/>
</dbReference>
<reference evidence="5" key="1">
    <citation type="submission" date="2020-07" db="EMBL/GenBank/DDBJ databases">
        <title>Chryseobacterium sp. CX-624.</title>
        <authorList>
            <person name="Yang C."/>
        </authorList>
    </citation>
    <scope>NUCLEOTIDE SEQUENCE</scope>
    <source>
        <strain evidence="5">CX-624</strain>
    </source>
</reference>
<protein>
    <submittedName>
        <fullName evidence="5">TetR/AcrR family transcriptional regulator</fullName>
    </submittedName>
</protein>
<evidence type="ECO:0000313" key="7">
    <source>
        <dbReference type="Proteomes" id="UP000539710"/>
    </source>
</evidence>
<dbReference type="PANTHER" id="PTHR30328">
    <property type="entry name" value="TRANSCRIPTIONAL REPRESSOR"/>
    <property type="match status" value="1"/>
</dbReference>
<dbReference type="SUPFAM" id="SSF46689">
    <property type="entry name" value="Homeodomain-like"/>
    <property type="match status" value="1"/>
</dbReference>
<dbReference type="InterPro" id="IPR036271">
    <property type="entry name" value="Tet_transcr_reg_TetR-rel_C_sf"/>
</dbReference>
<dbReference type="Proteomes" id="UP000515349">
    <property type="component" value="Chromosome"/>
</dbReference>
<dbReference type="GO" id="GO:0003677">
    <property type="term" value="F:DNA binding"/>
    <property type="evidence" value="ECO:0007669"/>
    <property type="project" value="UniProtKB-UniRule"/>
</dbReference>
<evidence type="ECO:0000313" key="6">
    <source>
        <dbReference type="Proteomes" id="UP000515349"/>
    </source>
</evidence>
<evidence type="ECO:0000256" key="2">
    <source>
        <dbReference type="PROSITE-ProRule" id="PRU00335"/>
    </source>
</evidence>
<dbReference type="Pfam" id="PF17938">
    <property type="entry name" value="TetR_C_29"/>
    <property type="match status" value="1"/>
</dbReference>
<reference evidence="7" key="3">
    <citation type="submission" date="2020-07" db="EMBL/GenBank/DDBJ databases">
        <title>Flavobacterium sp. xlx-214.</title>
        <authorList>
            <person name="Yang C."/>
        </authorList>
    </citation>
    <scope>NUCLEOTIDE SEQUENCE [LARGE SCALE GENOMIC DNA]</scope>
    <source>
        <strain evidence="7">CX-624</strain>
    </source>
</reference>
<name>A0A7D7LQ86_9FLAO</name>
<accession>A0A7D7LQ86</accession>
<dbReference type="PRINTS" id="PR00455">
    <property type="entry name" value="HTHTETR"/>
</dbReference>
<sequence length="209" mass="24463">MGKKFTEKQIHILNIAEELIAEKGFEGTSVRDISAKANINVAMISYYFGSKEKMMYHLYHYRVQRTREHFAEFSEIIKDGKPEMQMREIIKYIVGQLFKYGQFHGFVSQELRRNENLKQELLVFYQFCVKKIDEVLKKGIASGVFTFAPKPEDILSIILGTTLFSIRNKNFMENYVRHSDDQSYIKEAEKKVKANMMLTVFALLGFVQD</sequence>
<dbReference type="InterPro" id="IPR009057">
    <property type="entry name" value="Homeodomain-like_sf"/>
</dbReference>
<dbReference type="EMBL" id="CP059472">
    <property type="protein sequence ID" value="QMS97458.1"/>
    <property type="molecule type" value="Genomic_DNA"/>
</dbReference>
<dbReference type="KEGG" id="cbau:H1R16_06885"/>
<gene>
    <name evidence="5" type="ORF">H1R16_06885</name>
    <name evidence="4" type="ORF">H2507_08555</name>
</gene>
<dbReference type="InterPro" id="IPR041474">
    <property type="entry name" value="NicS_C"/>
</dbReference>
<feature type="DNA-binding region" description="H-T-H motif" evidence="2">
    <location>
        <begin position="29"/>
        <end position="48"/>
    </location>
</feature>